<keyword evidence="7" id="KW-0963">Cytoplasm</keyword>
<organism evidence="9 10">
    <name type="scientific">Cyclonatronum proteinivorum</name>
    <dbReference type="NCBI Taxonomy" id="1457365"/>
    <lineage>
        <taxon>Bacteria</taxon>
        <taxon>Pseudomonadati</taxon>
        <taxon>Balneolota</taxon>
        <taxon>Balneolia</taxon>
        <taxon>Balneolales</taxon>
        <taxon>Cyclonatronaceae</taxon>
        <taxon>Cyclonatronum</taxon>
    </lineage>
</organism>
<dbReference type="Proteomes" id="UP000254808">
    <property type="component" value="Chromosome"/>
</dbReference>
<feature type="binding site" evidence="7">
    <location>
        <position position="71"/>
    </location>
    <ligand>
        <name>Zn(2+)</name>
        <dbReference type="ChEBI" id="CHEBI:29105"/>
    </ligand>
</feature>
<comment type="pathway">
    <text evidence="7">Amino-acid degradation; L-histidine degradation into L-glutamate; N-formimidoyl-L-glutamate from L-histidine: step 3/3.</text>
</comment>
<dbReference type="GO" id="GO:0005737">
    <property type="term" value="C:cytoplasm"/>
    <property type="evidence" value="ECO:0007669"/>
    <property type="project" value="UniProtKB-SubCell"/>
</dbReference>
<feature type="binding site" evidence="7">
    <location>
        <position position="320"/>
    </location>
    <ligand>
        <name>4-imidazolone-5-propanoate</name>
        <dbReference type="ChEBI" id="CHEBI:77893"/>
    </ligand>
</feature>
<dbReference type="AlphaFoldDB" id="A0A345UG71"/>
<evidence type="ECO:0000256" key="1">
    <source>
        <dbReference type="ARBA" id="ARBA00012864"/>
    </source>
</evidence>
<evidence type="ECO:0000256" key="3">
    <source>
        <dbReference type="ARBA" id="ARBA00022801"/>
    </source>
</evidence>
<evidence type="ECO:0000313" key="10">
    <source>
        <dbReference type="Proteomes" id="UP000254808"/>
    </source>
</evidence>
<keyword evidence="2 7" id="KW-0479">Metal-binding</keyword>
<feature type="binding site" evidence="7">
    <location>
        <position position="176"/>
    </location>
    <ligand>
        <name>4-imidazolone-5-propanoate</name>
        <dbReference type="ChEBI" id="CHEBI:77893"/>
    </ligand>
</feature>
<evidence type="ECO:0000259" key="8">
    <source>
        <dbReference type="Pfam" id="PF01979"/>
    </source>
</evidence>
<dbReference type="EC" id="3.5.2.7" evidence="1 7"/>
<dbReference type="InterPro" id="IPR005920">
    <property type="entry name" value="HutI"/>
</dbReference>
<feature type="binding site" evidence="7">
    <location>
        <position position="71"/>
    </location>
    <ligand>
        <name>Fe(3+)</name>
        <dbReference type="ChEBI" id="CHEBI:29034"/>
    </ligand>
</feature>
<evidence type="ECO:0000256" key="5">
    <source>
        <dbReference type="ARBA" id="ARBA00022833"/>
    </source>
</evidence>
<dbReference type="InterPro" id="IPR006680">
    <property type="entry name" value="Amidohydro-rel"/>
</dbReference>
<keyword evidence="5 7" id="KW-0862">Zinc</keyword>
<dbReference type="GO" id="GO:0008270">
    <property type="term" value="F:zinc ion binding"/>
    <property type="evidence" value="ECO:0007669"/>
    <property type="project" value="UniProtKB-UniRule"/>
</dbReference>
<dbReference type="SUPFAM" id="SSF51556">
    <property type="entry name" value="Metallo-dependent hydrolases"/>
    <property type="match status" value="1"/>
</dbReference>
<dbReference type="PANTHER" id="PTHR42752">
    <property type="entry name" value="IMIDAZOLONEPROPIONASE"/>
    <property type="match status" value="1"/>
</dbReference>
<keyword evidence="4 7" id="KW-0369">Histidine metabolism</keyword>
<dbReference type="RefSeq" id="WP_114982714.1">
    <property type="nucleotide sequence ID" value="NZ_CP027806.1"/>
</dbReference>
<keyword evidence="6 7" id="KW-0408">Iron</keyword>
<feature type="binding site" evidence="7">
    <location>
        <position position="73"/>
    </location>
    <ligand>
        <name>Fe(3+)</name>
        <dbReference type="ChEBI" id="CHEBI:29034"/>
    </ligand>
</feature>
<dbReference type="GO" id="GO:0019556">
    <property type="term" value="P:L-histidine catabolic process to glutamate and formamide"/>
    <property type="evidence" value="ECO:0007669"/>
    <property type="project" value="UniProtKB-UniRule"/>
</dbReference>
<comment type="catalytic activity">
    <reaction evidence="7">
        <text>4-imidazolone-5-propanoate + H2O = N-formimidoyl-L-glutamate</text>
        <dbReference type="Rhea" id="RHEA:23660"/>
        <dbReference type="ChEBI" id="CHEBI:15377"/>
        <dbReference type="ChEBI" id="CHEBI:58928"/>
        <dbReference type="ChEBI" id="CHEBI:77893"/>
        <dbReference type="EC" id="3.5.2.7"/>
    </reaction>
</comment>
<feature type="binding site" evidence="7">
    <location>
        <position position="241"/>
    </location>
    <ligand>
        <name>Fe(3+)</name>
        <dbReference type="ChEBI" id="CHEBI:29034"/>
    </ligand>
</feature>
<dbReference type="Gene3D" id="3.20.20.140">
    <property type="entry name" value="Metal-dependent hydrolases"/>
    <property type="match status" value="1"/>
</dbReference>
<keyword evidence="3 7" id="KW-0378">Hydrolase</keyword>
<dbReference type="OrthoDB" id="9776455at2"/>
<dbReference type="FunFam" id="3.20.20.140:FF:000007">
    <property type="entry name" value="Imidazolonepropionase"/>
    <property type="match status" value="1"/>
</dbReference>
<gene>
    <name evidence="7" type="primary">hutI</name>
    <name evidence="9" type="ORF">CYPRO_0185</name>
</gene>
<comment type="subcellular location">
    <subcellularLocation>
        <location evidence="7">Cytoplasm</location>
    </subcellularLocation>
</comment>
<dbReference type="KEGG" id="cprv:CYPRO_0185"/>
<dbReference type="SUPFAM" id="SSF51338">
    <property type="entry name" value="Composite domain of metallo-dependent hydrolases"/>
    <property type="match status" value="1"/>
</dbReference>
<feature type="binding site" evidence="7">
    <location>
        <position position="315"/>
    </location>
    <ligand>
        <name>Zn(2+)</name>
        <dbReference type="ChEBI" id="CHEBI:29105"/>
    </ligand>
</feature>
<dbReference type="HAMAP" id="MF_00372">
    <property type="entry name" value="HutI"/>
    <property type="match status" value="1"/>
</dbReference>
<dbReference type="GO" id="GO:0050480">
    <property type="term" value="F:imidazolonepropionase activity"/>
    <property type="evidence" value="ECO:0007669"/>
    <property type="project" value="UniProtKB-UniRule"/>
</dbReference>
<feature type="binding site" evidence="7">
    <location>
        <position position="143"/>
    </location>
    <ligand>
        <name>N-formimidoyl-L-glutamate</name>
        <dbReference type="ChEBI" id="CHEBI:58928"/>
    </ligand>
</feature>
<proteinExistence type="inferred from homology"/>
<feature type="binding site" evidence="7">
    <location>
        <position position="317"/>
    </location>
    <ligand>
        <name>N-formimidoyl-L-glutamate</name>
        <dbReference type="ChEBI" id="CHEBI:58928"/>
    </ligand>
</feature>
<evidence type="ECO:0000256" key="4">
    <source>
        <dbReference type="ARBA" id="ARBA00022808"/>
    </source>
</evidence>
<feature type="binding site" evidence="7">
    <location>
        <position position="319"/>
    </location>
    <ligand>
        <name>N-formimidoyl-L-glutamate</name>
        <dbReference type="ChEBI" id="CHEBI:58928"/>
    </ligand>
</feature>
<feature type="binding site" evidence="7">
    <location>
        <position position="241"/>
    </location>
    <ligand>
        <name>Zn(2+)</name>
        <dbReference type="ChEBI" id="CHEBI:29105"/>
    </ligand>
</feature>
<dbReference type="NCBIfam" id="TIGR01224">
    <property type="entry name" value="hutI"/>
    <property type="match status" value="1"/>
</dbReference>
<feature type="domain" description="Amidohydrolase-related" evidence="8">
    <location>
        <begin position="62"/>
        <end position="384"/>
    </location>
</feature>
<comment type="similarity">
    <text evidence="7">Belongs to the metallo-dependent hydrolases superfamily. HutI family.</text>
</comment>
<reference evidence="9 10" key="1">
    <citation type="submission" date="2018-03" db="EMBL/GenBank/DDBJ databases">
        <title>Phenotypic and genomic properties of Cyclonatronum proteinivorum gen. nov., sp. nov., a haloalkaliphilic bacteroidete from soda lakes possessing Na+-translocating rhodopsin.</title>
        <authorList>
            <person name="Toshchakov S.V."/>
            <person name="Korzhenkov A."/>
            <person name="Samarov N.I."/>
            <person name="Kublanov I.V."/>
            <person name="Muntyan M.S."/>
            <person name="Sorokin D.Y."/>
        </authorList>
    </citation>
    <scope>NUCLEOTIDE SEQUENCE [LARGE SCALE GENOMIC DNA]</scope>
    <source>
        <strain evidence="9 10">Omega</strain>
    </source>
</reference>
<dbReference type="Pfam" id="PF01979">
    <property type="entry name" value="Amidohydro_1"/>
    <property type="match status" value="1"/>
</dbReference>
<feature type="binding site" evidence="7">
    <location>
        <position position="80"/>
    </location>
    <ligand>
        <name>4-imidazolone-5-propanoate</name>
        <dbReference type="ChEBI" id="CHEBI:77893"/>
    </ligand>
</feature>
<sequence length="408" mass="44414">MPVLKNIGILYTCAAEGGQADIHPVKYAALVWERDKILWTGPEANLPEPYHKLESLDAGGKMVIPGLVECHTHLAFGGWRADEFELRSLGRPYLEIAKSGGGILSSVRATREASPEELLNKCLGHLQEMKALGITTVECKSGYGLNRDDELKVLQVYRELDRMQPLDIVSTFLGAHMVPPEYAGRREAYVAFLVEEMLPLIADAQLARFCDIFIEETAFTIDEAYTILANAIDYGFMLKLHADQLSPGGGAELAAQLGAVSADHLEYISEAGIQAMKNADVVAVSLPLASFYLRQPAIPARKLIEAGVSVAVSTDFNPGSAPSFHLPAAMTMACTLQHMSPAEVLKGATFYAAKALRMQDDIGSLEPGKRADFALIDAPSVNHWLYHLRPNACTASWKDGIQIYGQSI</sequence>
<protein>
    <recommendedName>
        <fullName evidence="1 7">Imidazolonepropionase</fullName>
        <ecNumber evidence="1 7">3.5.2.7</ecNumber>
    </recommendedName>
    <alternativeName>
        <fullName evidence="7">Imidazolone-5-propionate hydrolase</fullName>
    </alternativeName>
</protein>
<dbReference type="InterPro" id="IPR011059">
    <property type="entry name" value="Metal-dep_hydrolase_composite"/>
</dbReference>
<feature type="binding site" evidence="7">
    <location>
        <position position="244"/>
    </location>
    <ligand>
        <name>4-imidazolone-5-propanoate</name>
        <dbReference type="ChEBI" id="CHEBI:77893"/>
    </ligand>
</feature>
<accession>A0A345UG71</accession>
<keyword evidence="10" id="KW-1185">Reference proteome</keyword>
<evidence type="ECO:0000313" key="9">
    <source>
        <dbReference type="EMBL" id="AXI99472.1"/>
    </source>
</evidence>
<feature type="binding site" evidence="7">
    <location>
        <position position="143"/>
    </location>
    <ligand>
        <name>4-imidazolone-5-propanoate</name>
        <dbReference type="ChEBI" id="CHEBI:77893"/>
    </ligand>
</feature>
<feature type="binding site" evidence="7">
    <location>
        <position position="73"/>
    </location>
    <ligand>
        <name>Zn(2+)</name>
        <dbReference type="ChEBI" id="CHEBI:29105"/>
    </ligand>
</feature>
<evidence type="ECO:0000256" key="7">
    <source>
        <dbReference type="HAMAP-Rule" id="MF_00372"/>
    </source>
</evidence>
<dbReference type="UniPathway" id="UPA00379">
    <property type="reaction ID" value="UER00551"/>
</dbReference>
<dbReference type="GO" id="GO:0005506">
    <property type="term" value="F:iron ion binding"/>
    <property type="evidence" value="ECO:0007669"/>
    <property type="project" value="UniProtKB-UniRule"/>
</dbReference>
<comment type="cofactor">
    <cofactor evidence="7">
        <name>Zn(2+)</name>
        <dbReference type="ChEBI" id="CHEBI:29105"/>
    </cofactor>
    <cofactor evidence="7">
        <name>Fe(3+)</name>
        <dbReference type="ChEBI" id="CHEBI:29034"/>
    </cofactor>
    <text evidence="7">Binds 1 zinc or iron ion per subunit.</text>
</comment>
<evidence type="ECO:0000256" key="6">
    <source>
        <dbReference type="ARBA" id="ARBA00023004"/>
    </source>
</evidence>
<dbReference type="InterPro" id="IPR032466">
    <property type="entry name" value="Metal_Hydrolase"/>
</dbReference>
<dbReference type="PANTHER" id="PTHR42752:SF1">
    <property type="entry name" value="IMIDAZOLONEPROPIONASE-RELATED"/>
    <property type="match status" value="1"/>
</dbReference>
<evidence type="ECO:0000256" key="2">
    <source>
        <dbReference type="ARBA" id="ARBA00022723"/>
    </source>
</evidence>
<dbReference type="EMBL" id="CP027806">
    <property type="protein sequence ID" value="AXI99472.1"/>
    <property type="molecule type" value="Genomic_DNA"/>
</dbReference>
<dbReference type="CDD" id="cd01296">
    <property type="entry name" value="Imidazolone-5PH"/>
    <property type="match status" value="1"/>
</dbReference>
<dbReference type="GO" id="GO:0019557">
    <property type="term" value="P:L-histidine catabolic process to glutamate and formate"/>
    <property type="evidence" value="ECO:0007669"/>
    <property type="project" value="UniProtKB-UniPathway"/>
</dbReference>
<comment type="function">
    <text evidence="7">Catalyzes the hydrolytic cleavage of the carbon-nitrogen bond in imidazolone-5-propanoate to yield N-formimidoyl-L-glutamate. It is the third step in the universal histidine degradation pathway.</text>
</comment>
<feature type="binding site" evidence="7">
    <location>
        <position position="315"/>
    </location>
    <ligand>
        <name>Fe(3+)</name>
        <dbReference type="ChEBI" id="CHEBI:29034"/>
    </ligand>
</feature>
<name>A0A345UG71_9BACT</name>
<dbReference type="Gene3D" id="2.30.40.10">
    <property type="entry name" value="Urease, subunit C, domain 1"/>
    <property type="match status" value="1"/>
</dbReference>